<organism evidence="1 2">
    <name type="scientific">Grifola frondosa</name>
    <name type="common">Maitake</name>
    <name type="synonym">Polyporus frondosus</name>
    <dbReference type="NCBI Taxonomy" id="5627"/>
    <lineage>
        <taxon>Eukaryota</taxon>
        <taxon>Fungi</taxon>
        <taxon>Dikarya</taxon>
        <taxon>Basidiomycota</taxon>
        <taxon>Agaricomycotina</taxon>
        <taxon>Agaricomycetes</taxon>
        <taxon>Polyporales</taxon>
        <taxon>Grifolaceae</taxon>
        <taxon>Grifola</taxon>
    </lineage>
</organism>
<gene>
    <name evidence="1" type="ORF">A0H81_02247</name>
</gene>
<protein>
    <submittedName>
        <fullName evidence="1">Uncharacterized protein</fullName>
    </submittedName>
</protein>
<comment type="caution">
    <text evidence="1">The sequence shown here is derived from an EMBL/GenBank/DDBJ whole genome shotgun (WGS) entry which is preliminary data.</text>
</comment>
<sequence length="69" mass="7822">MYGGGQHALHNIHIGPQLISQRGVFFSHQIKKIRFFTYALAQSISSPKHMNTTMGINYTSFCDSVQTYD</sequence>
<dbReference type="Proteomes" id="UP000092993">
    <property type="component" value="Unassembled WGS sequence"/>
</dbReference>
<dbReference type="AlphaFoldDB" id="A0A1C7MPM5"/>
<proteinExistence type="predicted"/>
<name>A0A1C7MPM5_GRIFR</name>
<evidence type="ECO:0000313" key="1">
    <source>
        <dbReference type="EMBL" id="OBZ78366.1"/>
    </source>
</evidence>
<accession>A0A1C7MPM5</accession>
<evidence type="ECO:0000313" key="2">
    <source>
        <dbReference type="Proteomes" id="UP000092993"/>
    </source>
</evidence>
<keyword evidence="2" id="KW-1185">Reference proteome</keyword>
<dbReference type="EMBL" id="LUGG01000002">
    <property type="protein sequence ID" value="OBZ78366.1"/>
    <property type="molecule type" value="Genomic_DNA"/>
</dbReference>
<reference evidence="1 2" key="1">
    <citation type="submission" date="2016-03" db="EMBL/GenBank/DDBJ databases">
        <title>Whole genome sequencing of Grifola frondosa 9006-11.</title>
        <authorList>
            <person name="Min B."/>
            <person name="Park H."/>
            <person name="Kim J.-G."/>
            <person name="Cho H."/>
            <person name="Oh Y.-L."/>
            <person name="Kong W.-S."/>
            <person name="Choi I.-G."/>
        </authorList>
    </citation>
    <scope>NUCLEOTIDE SEQUENCE [LARGE SCALE GENOMIC DNA]</scope>
    <source>
        <strain evidence="1 2">9006-11</strain>
    </source>
</reference>